<sequence length="261" mass="28476">METFPPRGPERQVAEAFIGLADTLVTGFDIIDFMHGLAEQCVDLLDVDAVGLLVTDQRGRLQLMAASSEQTRLLELFQLQNDQGPCLVCFRSGRPVHCADLTGSQAGAWPRFAEQARMAGFRAVSALPMRLRDQIIGAMNLFRLQPGELDAGTAGLAQAMADIATIGLLQERAIRESQVLSEQLHRALSSRVVIEQAKGMLSERHALPIDQAFTLLRRHARNHHQNLTDLARSVVTRTTDLPAGDSAHESPAPAEQFPPGS</sequence>
<dbReference type="EMBL" id="BAABDQ010000041">
    <property type="protein sequence ID" value="GAA3605511.1"/>
    <property type="molecule type" value="Genomic_DNA"/>
</dbReference>
<keyword evidence="2" id="KW-0418">Kinase</keyword>
<dbReference type="SUPFAM" id="SSF52172">
    <property type="entry name" value="CheY-like"/>
    <property type="match status" value="1"/>
</dbReference>
<dbReference type="Pfam" id="PF13185">
    <property type="entry name" value="GAF_2"/>
    <property type="match status" value="1"/>
</dbReference>
<feature type="region of interest" description="Disordered" evidence="5">
    <location>
        <begin position="241"/>
        <end position="261"/>
    </location>
</feature>
<evidence type="ECO:0000259" key="6">
    <source>
        <dbReference type="PROSITE" id="PS50921"/>
    </source>
</evidence>
<feature type="domain" description="ANTAR" evidence="6">
    <location>
        <begin position="174"/>
        <end position="235"/>
    </location>
</feature>
<evidence type="ECO:0000256" key="3">
    <source>
        <dbReference type="ARBA" id="ARBA00023015"/>
    </source>
</evidence>
<accession>A0ABP6ZFK5</accession>
<dbReference type="Gene3D" id="3.30.450.40">
    <property type="match status" value="1"/>
</dbReference>
<dbReference type="InterPro" id="IPR036388">
    <property type="entry name" value="WH-like_DNA-bd_sf"/>
</dbReference>
<dbReference type="SMART" id="SM01012">
    <property type="entry name" value="ANTAR"/>
    <property type="match status" value="1"/>
</dbReference>
<evidence type="ECO:0000256" key="1">
    <source>
        <dbReference type="ARBA" id="ARBA00022679"/>
    </source>
</evidence>
<dbReference type="RefSeq" id="WP_345574437.1">
    <property type="nucleotide sequence ID" value="NZ_BAABDQ010000041.1"/>
</dbReference>
<evidence type="ECO:0000256" key="5">
    <source>
        <dbReference type="SAM" id="MobiDB-lite"/>
    </source>
</evidence>
<evidence type="ECO:0000313" key="8">
    <source>
        <dbReference type="Proteomes" id="UP001500630"/>
    </source>
</evidence>
<dbReference type="SUPFAM" id="SSF55781">
    <property type="entry name" value="GAF domain-like"/>
    <property type="match status" value="1"/>
</dbReference>
<name>A0ABP6ZFK5_9ACTN</name>
<dbReference type="PIRSF" id="PIRSF036625">
    <property type="entry name" value="GAF_ANTAR"/>
    <property type="match status" value="1"/>
</dbReference>
<comment type="caution">
    <text evidence="7">The sequence shown here is derived from an EMBL/GenBank/DDBJ whole genome shotgun (WGS) entry which is preliminary data.</text>
</comment>
<evidence type="ECO:0000313" key="7">
    <source>
        <dbReference type="EMBL" id="GAA3605511.1"/>
    </source>
</evidence>
<dbReference type="Pfam" id="PF03861">
    <property type="entry name" value="ANTAR"/>
    <property type="match status" value="1"/>
</dbReference>
<evidence type="ECO:0000256" key="2">
    <source>
        <dbReference type="ARBA" id="ARBA00022777"/>
    </source>
</evidence>
<dbReference type="InterPro" id="IPR012074">
    <property type="entry name" value="GAF_ANTAR"/>
</dbReference>
<keyword evidence="3" id="KW-0805">Transcription regulation</keyword>
<keyword evidence="1" id="KW-0808">Transferase</keyword>
<dbReference type="PROSITE" id="PS50921">
    <property type="entry name" value="ANTAR"/>
    <property type="match status" value="1"/>
</dbReference>
<dbReference type="InterPro" id="IPR029016">
    <property type="entry name" value="GAF-like_dom_sf"/>
</dbReference>
<dbReference type="Gene3D" id="1.10.10.10">
    <property type="entry name" value="Winged helix-like DNA-binding domain superfamily/Winged helix DNA-binding domain"/>
    <property type="match status" value="1"/>
</dbReference>
<gene>
    <name evidence="7" type="ORF">GCM10022419_107920</name>
</gene>
<dbReference type="InterPro" id="IPR005561">
    <property type="entry name" value="ANTAR"/>
</dbReference>
<protein>
    <submittedName>
        <fullName evidence="7">GAF and ANTAR domain-containing protein</fullName>
    </submittedName>
</protein>
<proteinExistence type="predicted"/>
<dbReference type="InterPro" id="IPR011006">
    <property type="entry name" value="CheY-like_superfamily"/>
</dbReference>
<dbReference type="Proteomes" id="UP001500630">
    <property type="component" value="Unassembled WGS sequence"/>
</dbReference>
<reference evidence="8" key="1">
    <citation type="journal article" date="2019" name="Int. J. Syst. Evol. Microbiol.">
        <title>The Global Catalogue of Microorganisms (GCM) 10K type strain sequencing project: providing services to taxonomists for standard genome sequencing and annotation.</title>
        <authorList>
            <consortium name="The Broad Institute Genomics Platform"/>
            <consortium name="The Broad Institute Genome Sequencing Center for Infectious Disease"/>
            <person name="Wu L."/>
            <person name="Ma J."/>
        </authorList>
    </citation>
    <scope>NUCLEOTIDE SEQUENCE [LARGE SCALE GENOMIC DNA]</scope>
    <source>
        <strain evidence="8">JCM 17326</strain>
    </source>
</reference>
<dbReference type="InterPro" id="IPR003018">
    <property type="entry name" value="GAF"/>
</dbReference>
<keyword evidence="8" id="KW-1185">Reference proteome</keyword>
<organism evidence="7 8">
    <name type="scientific">Nonomuraea rosea</name>
    <dbReference type="NCBI Taxonomy" id="638574"/>
    <lineage>
        <taxon>Bacteria</taxon>
        <taxon>Bacillati</taxon>
        <taxon>Actinomycetota</taxon>
        <taxon>Actinomycetes</taxon>
        <taxon>Streptosporangiales</taxon>
        <taxon>Streptosporangiaceae</taxon>
        <taxon>Nonomuraea</taxon>
    </lineage>
</organism>
<evidence type="ECO:0000256" key="4">
    <source>
        <dbReference type="ARBA" id="ARBA00023163"/>
    </source>
</evidence>
<keyword evidence="4" id="KW-0804">Transcription</keyword>